<dbReference type="Proteomes" id="UP000298595">
    <property type="component" value="Chromosome"/>
</dbReference>
<evidence type="ECO:0000259" key="1">
    <source>
        <dbReference type="Pfam" id="PF09361"/>
    </source>
</evidence>
<evidence type="ECO:0000313" key="4">
    <source>
        <dbReference type="Proteomes" id="UP000298595"/>
    </source>
</evidence>
<evidence type="ECO:0000313" key="2">
    <source>
        <dbReference type="EMBL" id="MFL7904381.1"/>
    </source>
</evidence>
<gene>
    <name evidence="2" type="ORF">ACJ41P_24855</name>
    <name evidence="3" type="ORF">D3093_10255</name>
</gene>
<protein>
    <submittedName>
        <fullName evidence="3">Phasin family protein</fullName>
    </submittedName>
</protein>
<dbReference type="EMBL" id="JBJLSN010000047">
    <property type="protein sequence ID" value="MFL7904381.1"/>
    <property type="molecule type" value="Genomic_DNA"/>
</dbReference>
<name>A0A0P0FA82_9PROT</name>
<evidence type="ECO:0000313" key="5">
    <source>
        <dbReference type="Proteomes" id="UP001628281"/>
    </source>
</evidence>
<dbReference type="GeneID" id="56449697"/>
<dbReference type="EMBL" id="CP032321">
    <property type="protein sequence ID" value="QCN95608.1"/>
    <property type="molecule type" value="Genomic_DNA"/>
</dbReference>
<accession>A0A0P0FA82</accession>
<organism evidence="3 4">
    <name type="scientific">Azospirillum argentinense</name>
    <dbReference type="NCBI Taxonomy" id="2970906"/>
    <lineage>
        <taxon>Bacteria</taxon>
        <taxon>Pseudomonadati</taxon>
        <taxon>Pseudomonadota</taxon>
        <taxon>Alphaproteobacteria</taxon>
        <taxon>Rhodospirillales</taxon>
        <taxon>Azospirillaceae</taxon>
        <taxon>Azospirillum</taxon>
    </lineage>
</organism>
<evidence type="ECO:0000313" key="3">
    <source>
        <dbReference type="EMBL" id="QCN95608.1"/>
    </source>
</evidence>
<dbReference type="AlphaFoldDB" id="A0A0P0FA82"/>
<dbReference type="KEGG" id="aare:D3093_10255"/>
<dbReference type="InterPro" id="IPR018968">
    <property type="entry name" value="Phasin"/>
</dbReference>
<sequence>MARRKAGNGEPTQRFLTVAGDLTRTGVKTGEMGVAAAQTIGYRTAMMAAAMNNPIDLANPEFVRMGSEKVEAMVEATHAVAKGIGEMQQAWMTLMQGQLQAAMVMVTGLGQCRNPADLMELQRRTVTETVEAGIHAALYMVESATALTQAGMTPAYRTVRANARRLAKQHG</sequence>
<reference evidence="3 4" key="1">
    <citation type="submission" date="2018-09" db="EMBL/GenBank/DDBJ databases">
        <title>Whole genome based analysis of evolution and adaptive divergence in Indian and Brazilian strains of Azospirillum brasilense.</title>
        <authorList>
            <person name="Singh C."/>
            <person name="Tripathi A.K."/>
        </authorList>
    </citation>
    <scope>NUCLEOTIDE SEQUENCE [LARGE SCALE GENOMIC DNA]</scope>
    <source>
        <strain evidence="3 4">MTCC4035</strain>
    </source>
</reference>
<dbReference type="Pfam" id="PF09361">
    <property type="entry name" value="Phasin_2"/>
    <property type="match status" value="1"/>
</dbReference>
<proteinExistence type="predicted"/>
<reference evidence="2 5" key="2">
    <citation type="submission" date="2024-11" db="EMBL/GenBank/DDBJ databases">
        <title>Draft genome sequences of two bacteria associated to sugarcane roots in Colombia.</title>
        <authorList>
            <person name="Pardo-Diaz S."/>
            <person name="Masmela-Mendoza J."/>
            <person name="Delgadillo-Duran P."/>
            <person name="Bautista E.J."/>
            <person name="Rojas-Tapias D.F."/>
        </authorList>
    </citation>
    <scope>NUCLEOTIDE SEQUENCE [LARGE SCALE GENOMIC DNA]</scope>
    <source>
        <strain evidence="2 5">Ap18</strain>
    </source>
</reference>
<feature type="domain" description="Phasin" evidence="1">
    <location>
        <begin position="62"/>
        <end position="155"/>
    </location>
</feature>
<keyword evidence="5" id="KW-1185">Reference proteome</keyword>
<dbReference type="RefSeq" id="WP_035670582.1">
    <property type="nucleotide sequence ID" value="NZ_CP032321.1"/>
</dbReference>
<dbReference type="Proteomes" id="UP001628281">
    <property type="component" value="Unassembled WGS sequence"/>
</dbReference>